<proteinExistence type="predicted"/>
<dbReference type="InterPro" id="IPR011037">
    <property type="entry name" value="Pyrv_Knase-like_insert_dom_sf"/>
</dbReference>
<keyword evidence="4" id="KW-1185">Reference proteome</keyword>
<dbReference type="OMA" id="ARQYPQM"/>
<evidence type="ECO:0000313" key="3">
    <source>
        <dbReference type="EMBL" id="ESP03080.1"/>
    </source>
</evidence>
<dbReference type="GO" id="GO:0003824">
    <property type="term" value="F:catalytic activity"/>
    <property type="evidence" value="ECO:0007669"/>
    <property type="project" value="InterPro"/>
</dbReference>
<dbReference type="HOGENOM" id="CLU_028286_6_1_1"/>
<keyword evidence="1" id="KW-0812">Transmembrane</keyword>
<dbReference type="GO" id="GO:0030151">
    <property type="term" value="F:molybdenum ion binding"/>
    <property type="evidence" value="ECO:0007669"/>
    <property type="project" value="InterPro"/>
</dbReference>
<dbReference type="CTD" id="20246372"/>
<reference evidence="3 4" key="1">
    <citation type="journal article" date="2013" name="Nature">
        <title>Insights into bilaterian evolution from three spiralian genomes.</title>
        <authorList>
            <person name="Simakov O."/>
            <person name="Marletaz F."/>
            <person name="Cho S.J."/>
            <person name="Edsinger-Gonzales E."/>
            <person name="Havlak P."/>
            <person name="Hellsten U."/>
            <person name="Kuo D.H."/>
            <person name="Larsson T."/>
            <person name="Lv J."/>
            <person name="Arendt D."/>
            <person name="Savage R."/>
            <person name="Osoegawa K."/>
            <person name="de Jong P."/>
            <person name="Grimwood J."/>
            <person name="Chapman J.A."/>
            <person name="Shapiro H."/>
            <person name="Aerts A."/>
            <person name="Otillar R.P."/>
            <person name="Terry A.Y."/>
            <person name="Boore J.L."/>
            <person name="Grigoriev I.V."/>
            <person name="Lindberg D.R."/>
            <person name="Seaver E.C."/>
            <person name="Weisblat D.A."/>
            <person name="Putnam N.H."/>
            <person name="Rokhsar D.S."/>
        </authorList>
    </citation>
    <scope>NUCLEOTIDE SEQUENCE [LARGE SCALE GENOMIC DNA]</scope>
</reference>
<protein>
    <recommendedName>
        <fullName evidence="2">MOSC domain-containing protein</fullName>
    </recommendedName>
</protein>
<gene>
    <name evidence="3" type="ORF">LOTGIDRAFT_212579</name>
</gene>
<dbReference type="OrthoDB" id="17255at2759"/>
<dbReference type="STRING" id="225164.V4CLB4"/>
<dbReference type="AlphaFoldDB" id="V4CLB4"/>
<organism evidence="3 4">
    <name type="scientific">Lottia gigantea</name>
    <name type="common">Giant owl limpet</name>
    <dbReference type="NCBI Taxonomy" id="225164"/>
    <lineage>
        <taxon>Eukaryota</taxon>
        <taxon>Metazoa</taxon>
        <taxon>Spiralia</taxon>
        <taxon>Lophotrochozoa</taxon>
        <taxon>Mollusca</taxon>
        <taxon>Gastropoda</taxon>
        <taxon>Patellogastropoda</taxon>
        <taxon>Lottioidea</taxon>
        <taxon>Lottiidae</taxon>
        <taxon>Lottia</taxon>
    </lineage>
</organism>
<feature type="domain" description="MOSC" evidence="2">
    <location>
        <begin position="178"/>
        <end position="324"/>
    </location>
</feature>
<dbReference type="InterPro" id="IPR005302">
    <property type="entry name" value="MoCF_Sase_C"/>
</dbReference>
<dbReference type="GeneID" id="20246372"/>
<name>V4CLB4_LOTGI</name>
<sequence length="327" mass="36386">MLQLLDKLSTPAVVFATLSTLAVTKYVFAGYLRWKRSKDFVKVGTIECVYCFPIKSCSGMKVQQAECSKLGIRVHGVTDRHYLVIQPNGDFITQRQEPKMALIKVTAIHGEIQLTADGMSSLNIPKDLSKNNQIIDCRVWNDRVKGMDCGQEASDWLHKFLGIPGLRLVHSSSDLQKRDCSKPSKPWGNPAKPGDEVAYGDFCAYLIANTASLEDLNKRLSYPVTFSNFRPNIVVKTDVPYDEDNWSELRIGETIDMRMLDGCTRCQLTTVNPDLGAKSLSGEPLKTLKAFRCFKQYGSSPIFCVNGTVDTPGPIAAGDPVYAIRKY</sequence>
<dbReference type="SUPFAM" id="SSF141673">
    <property type="entry name" value="MOSC N-terminal domain-like"/>
    <property type="match status" value="1"/>
</dbReference>
<feature type="transmembrane region" description="Helical" evidence="1">
    <location>
        <begin position="12"/>
        <end position="32"/>
    </location>
</feature>
<keyword evidence="1" id="KW-0472">Membrane</keyword>
<dbReference type="EMBL" id="KB200129">
    <property type="protein sequence ID" value="ESP03080.1"/>
    <property type="molecule type" value="Genomic_DNA"/>
</dbReference>
<dbReference type="InterPro" id="IPR005303">
    <property type="entry name" value="MOCOS_middle"/>
</dbReference>
<keyword evidence="1" id="KW-1133">Transmembrane helix</keyword>
<dbReference type="GO" id="GO:0030170">
    <property type="term" value="F:pyridoxal phosphate binding"/>
    <property type="evidence" value="ECO:0007669"/>
    <property type="project" value="InterPro"/>
</dbReference>
<evidence type="ECO:0000256" key="1">
    <source>
        <dbReference type="SAM" id="Phobius"/>
    </source>
</evidence>
<dbReference type="Pfam" id="PF03473">
    <property type="entry name" value="MOSC"/>
    <property type="match status" value="1"/>
</dbReference>
<dbReference type="PROSITE" id="PS51340">
    <property type="entry name" value="MOSC"/>
    <property type="match status" value="1"/>
</dbReference>
<dbReference type="Pfam" id="PF03476">
    <property type="entry name" value="MOSC_N"/>
    <property type="match status" value="1"/>
</dbReference>
<accession>V4CLB4</accession>
<dbReference type="KEGG" id="lgi:LOTGIDRAFT_212579"/>
<evidence type="ECO:0000259" key="2">
    <source>
        <dbReference type="PROSITE" id="PS51340"/>
    </source>
</evidence>
<dbReference type="PANTHER" id="PTHR14237:SF19">
    <property type="entry name" value="MITOCHONDRIAL AMIDOXIME REDUCING COMPONENT 1"/>
    <property type="match status" value="1"/>
</dbReference>
<evidence type="ECO:0000313" key="4">
    <source>
        <dbReference type="Proteomes" id="UP000030746"/>
    </source>
</evidence>
<dbReference type="PANTHER" id="PTHR14237">
    <property type="entry name" value="MOLYBDOPTERIN COFACTOR SULFURASE MOSC"/>
    <property type="match status" value="1"/>
</dbReference>
<dbReference type="Proteomes" id="UP000030746">
    <property type="component" value="Unassembled WGS sequence"/>
</dbReference>
<dbReference type="RefSeq" id="XP_009046550.1">
    <property type="nucleotide sequence ID" value="XM_009048302.1"/>
</dbReference>
<dbReference type="SUPFAM" id="SSF50800">
    <property type="entry name" value="PK beta-barrel domain-like"/>
    <property type="match status" value="1"/>
</dbReference>